<dbReference type="OrthoDB" id="106887at2"/>
<dbReference type="InterPro" id="IPR018232">
    <property type="entry name" value="Glyco_hydro_37_CS"/>
</dbReference>
<proteinExistence type="predicted"/>
<dbReference type="AlphaFoldDB" id="A0A372INH0"/>
<dbReference type="Gene3D" id="1.50.10.10">
    <property type="match status" value="1"/>
</dbReference>
<dbReference type="PRINTS" id="PR00744">
    <property type="entry name" value="GLHYDRLASE37"/>
</dbReference>
<dbReference type="SUPFAM" id="SSF48208">
    <property type="entry name" value="Six-hairpin glycosidases"/>
    <property type="match status" value="1"/>
</dbReference>
<dbReference type="PANTHER" id="PTHR23403:SF6">
    <property type="entry name" value="CYTOSOLIC NEUTRAL TREHALASE-RELATED"/>
    <property type="match status" value="1"/>
</dbReference>
<gene>
    <name evidence="3" type="ORF">D0Y96_12960</name>
</gene>
<dbReference type="InterPro" id="IPR001661">
    <property type="entry name" value="Glyco_hydro_37"/>
</dbReference>
<dbReference type="Proteomes" id="UP000264702">
    <property type="component" value="Unassembled WGS sequence"/>
</dbReference>
<comment type="caution">
    <text evidence="3">The sequence shown here is derived from an EMBL/GenBank/DDBJ whole genome shotgun (WGS) entry which is preliminary data.</text>
</comment>
<evidence type="ECO:0000313" key="3">
    <source>
        <dbReference type="EMBL" id="RFU16299.1"/>
    </source>
</evidence>
<evidence type="ECO:0000313" key="4">
    <source>
        <dbReference type="Proteomes" id="UP000264702"/>
    </source>
</evidence>
<keyword evidence="2" id="KW-0326">Glycosidase</keyword>
<sequence>MRSPLKTRIPLFAFTFCALILTQTSFGQKDVPVPPIDTYIHHAWDTLSRSMNDCSSVVDPKLNSISVLYLPADFPEPVEVKSLQSSCRIQVERLPRRIEHLGDVMPRELKQAGLLYLPNKYVVPGGRFNEMYGWDSYFILLGLLQDGRTALAKGMVENFFFEIEHYGGILNANRTYYFTRSQPPFLSSMIRAVYDAEIADGHTADAKTWLARSYAYAQRDHALWMTDIHRAGDTGLARYYDLGDGPVPEMADDSSYYADVIRWLLAHPRVHTDYLVHAPEQSQLTAISCDPGISSVCAHAHVGEYWLSRDFYKGDRAMRESGFDPSFRYGPFSGWTHHNADAGLNALLYKYERDLQWMAGQLNRPAGAAHWSQIAGERRTAVNKYLWNAQKGMYFDYDFVARKQSTYNYITTFYPLWAGLANAQQIKSVEANLRLFEKPGGLAMSSFDSGVQWDLPYGWAPTTWIAVDGLAKSSDIRDAVRVAREFMTTIRQNYLCDQTIHEKYDVITASSQVNVARGYKTNVVGFGWTNAAYIKMQDLVNHSGIPLTPINVPRQECSAQTMSH</sequence>
<keyword evidence="1" id="KW-0378">Hydrolase</keyword>
<accession>A0A372INH0</accession>
<protein>
    <submittedName>
        <fullName evidence="3">Trehalase</fullName>
    </submittedName>
</protein>
<dbReference type="Pfam" id="PF01204">
    <property type="entry name" value="Trehalase"/>
    <property type="match status" value="2"/>
</dbReference>
<dbReference type="PANTHER" id="PTHR23403">
    <property type="entry name" value="TREHALASE"/>
    <property type="match status" value="1"/>
</dbReference>
<dbReference type="PROSITE" id="PS00928">
    <property type="entry name" value="TREHALASE_2"/>
    <property type="match status" value="1"/>
</dbReference>
<evidence type="ECO:0000256" key="2">
    <source>
        <dbReference type="ARBA" id="ARBA00023295"/>
    </source>
</evidence>
<dbReference type="GO" id="GO:0005993">
    <property type="term" value="P:trehalose catabolic process"/>
    <property type="evidence" value="ECO:0007669"/>
    <property type="project" value="TreeGrafter"/>
</dbReference>
<organism evidence="3 4">
    <name type="scientific">Paracidobacterium acidisoli</name>
    <dbReference type="NCBI Taxonomy" id="2303751"/>
    <lineage>
        <taxon>Bacteria</taxon>
        <taxon>Pseudomonadati</taxon>
        <taxon>Acidobacteriota</taxon>
        <taxon>Terriglobia</taxon>
        <taxon>Terriglobales</taxon>
        <taxon>Acidobacteriaceae</taxon>
        <taxon>Paracidobacterium</taxon>
    </lineage>
</organism>
<dbReference type="PROSITE" id="PS00927">
    <property type="entry name" value="TREHALASE_1"/>
    <property type="match status" value="1"/>
</dbReference>
<dbReference type="GO" id="GO:0004555">
    <property type="term" value="F:alpha,alpha-trehalase activity"/>
    <property type="evidence" value="ECO:0007669"/>
    <property type="project" value="InterPro"/>
</dbReference>
<keyword evidence="4" id="KW-1185">Reference proteome</keyword>
<evidence type="ECO:0000256" key="1">
    <source>
        <dbReference type="ARBA" id="ARBA00022801"/>
    </source>
</evidence>
<dbReference type="RefSeq" id="WP_117300512.1">
    <property type="nucleotide sequence ID" value="NZ_QVQT02000004.1"/>
</dbReference>
<dbReference type="EMBL" id="QVQT01000004">
    <property type="protein sequence ID" value="RFU16299.1"/>
    <property type="molecule type" value="Genomic_DNA"/>
</dbReference>
<reference evidence="3 4" key="1">
    <citation type="submission" date="2018-08" db="EMBL/GenBank/DDBJ databases">
        <title>Acidipila sp. 4G-K13, an acidobacterium isolated from forest soil.</title>
        <authorList>
            <person name="Gao Z.-H."/>
            <person name="Qiu L.-H."/>
        </authorList>
    </citation>
    <scope>NUCLEOTIDE SEQUENCE [LARGE SCALE GENOMIC DNA]</scope>
    <source>
        <strain evidence="3 4">4G-K13</strain>
    </source>
</reference>
<name>A0A372INH0_9BACT</name>
<dbReference type="InterPro" id="IPR012341">
    <property type="entry name" value="6hp_glycosidase-like_sf"/>
</dbReference>
<dbReference type="InterPro" id="IPR008928">
    <property type="entry name" value="6-hairpin_glycosidase_sf"/>
</dbReference>